<dbReference type="InterPro" id="IPR013150">
    <property type="entry name" value="TFIIB_cyclin"/>
</dbReference>
<dbReference type="InterPro" id="IPR000812">
    <property type="entry name" value="TFIIB"/>
</dbReference>
<keyword evidence="1" id="KW-0805">Transcription regulation</keyword>
<keyword evidence="2" id="KW-0804">Transcription</keyword>
<dbReference type="AlphaFoldDB" id="A0AAE3FXC8"/>
<dbReference type="GO" id="GO:0070897">
    <property type="term" value="P:transcription preinitiation complex assembly"/>
    <property type="evidence" value="ECO:0007669"/>
    <property type="project" value="InterPro"/>
</dbReference>
<evidence type="ECO:0000256" key="1">
    <source>
        <dbReference type="ARBA" id="ARBA00023015"/>
    </source>
</evidence>
<evidence type="ECO:0000313" key="5">
    <source>
        <dbReference type="Proteomes" id="UP001203207"/>
    </source>
</evidence>
<evidence type="ECO:0000313" key="4">
    <source>
        <dbReference type="EMBL" id="MCL9817117.1"/>
    </source>
</evidence>
<keyword evidence="5" id="KW-1185">Reference proteome</keyword>
<evidence type="ECO:0000256" key="2">
    <source>
        <dbReference type="ARBA" id="ARBA00023163"/>
    </source>
</evidence>
<comment type="caution">
    <text evidence="4">The sequence shown here is derived from an EMBL/GenBank/DDBJ whole genome shotgun (WGS) entry which is preliminary data.</text>
</comment>
<dbReference type="InterPro" id="IPR036915">
    <property type="entry name" value="Cyclin-like_sf"/>
</dbReference>
<dbReference type="Pfam" id="PF00382">
    <property type="entry name" value="TFIIB"/>
    <property type="match status" value="1"/>
</dbReference>
<protein>
    <submittedName>
        <fullName evidence="4">Transcription initiation factor IIB family protein</fullName>
    </submittedName>
</protein>
<sequence>MYSARDRVENQEWVDQIAAAVTELELSDTVRSNATDLFLTHTPPQDRSKPAVAAAALYAAALISGEERSQRAVAAAMDVTRLSIQSKWKDLLSDAGFRPPTW</sequence>
<gene>
    <name evidence="4" type="ORF">AArcSt2_09195</name>
</gene>
<reference evidence="4" key="1">
    <citation type="journal article" date="2022" name="Syst. Appl. Microbiol.">
        <title>Natronocalculus amylovorans gen. nov., sp. nov., and Natranaeroarchaeum aerophilus sp. nov., dominant culturable amylolytic natronoarchaea from hypersaline soda lakes in southwestern Siberia.</title>
        <authorList>
            <person name="Sorokin D.Y."/>
            <person name="Elcheninov A.G."/>
            <person name="Khizhniak T.V."/>
            <person name="Koenen M."/>
            <person name="Bale N.J."/>
            <person name="Damste J.S.S."/>
            <person name="Kublanov I.V."/>
        </authorList>
    </citation>
    <scope>NUCLEOTIDE SEQUENCE</scope>
    <source>
        <strain evidence="4">AArc-St2</strain>
    </source>
</reference>
<dbReference type="PROSITE" id="PS50003">
    <property type="entry name" value="PH_DOMAIN"/>
    <property type="match status" value="1"/>
</dbReference>
<evidence type="ECO:0000259" key="3">
    <source>
        <dbReference type="PROSITE" id="PS50003"/>
    </source>
</evidence>
<dbReference type="PRINTS" id="PR00685">
    <property type="entry name" value="TIFACTORIIB"/>
</dbReference>
<dbReference type="EMBL" id="JAKRVX010000003">
    <property type="protein sequence ID" value="MCL9817117.1"/>
    <property type="molecule type" value="Genomic_DNA"/>
</dbReference>
<dbReference type="Proteomes" id="UP001203207">
    <property type="component" value="Unassembled WGS sequence"/>
</dbReference>
<dbReference type="SUPFAM" id="SSF47954">
    <property type="entry name" value="Cyclin-like"/>
    <property type="match status" value="1"/>
</dbReference>
<proteinExistence type="predicted"/>
<dbReference type="Gene3D" id="1.10.472.10">
    <property type="entry name" value="Cyclin-like"/>
    <property type="match status" value="1"/>
</dbReference>
<reference evidence="4" key="2">
    <citation type="submission" date="2022-02" db="EMBL/GenBank/DDBJ databases">
        <authorList>
            <person name="Elcheninov A.G."/>
            <person name="Sorokin D.Y."/>
            <person name="Kublanov I.V."/>
        </authorList>
    </citation>
    <scope>NUCLEOTIDE SEQUENCE</scope>
    <source>
        <strain evidence="4">AArc-St2</strain>
    </source>
</reference>
<dbReference type="GO" id="GO:0017025">
    <property type="term" value="F:TBP-class protein binding"/>
    <property type="evidence" value="ECO:0007669"/>
    <property type="project" value="InterPro"/>
</dbReference>
<organism evidence="4 5">
    <name type="scientific">Natronocalculus amylovorans</name>
    <dbReference type="NCBI Taxonomy" id="2917812"/>
    <lineage>
        <taxon>Archaea</taxon>
        <taxon>Methanobacteriati</taxon>
        <taxon>Methanobacteriota</taxon>
        <taxon>Stenosarchaea group</taxon>
        <taxon>Halobacteria</taxon>
        <taxon>Halobacteriales</taxon>
        <taxon>Haloferacaceae</taxon>
        <taxon>Natronocalculus</taxon>
    </lineage>
</organism>
<dbReference type="RefSeq" id="WP_174653773.1">
    <property type="nucleotide sequence ID" value="NZ_JAKRVX010000003.1"/>
</dbReference>
<accession>A0AAE3FXC8</accession>
<feature type="domain" description="PH" evidence="3">
    <location>
        <begin position="1"/>
        <end position="22"/>
    </location>
</feature>
<name>A0AAE3FXC8_9EURY</name>
<dbReference type="InterPro" id="IPR001849">
    <property type="entry name" value="PH_domain"/>
</dbReference>